<feature type="compositionally biased region" description="Basic and acidic residues" evidence="3">
    <location>
        <begin position="263"/>
        <end position="300"/>
    </location>
</feature>
<dbReference type="Proteomes" id="UP000557566">
    <property type="component" value="Unassembled WGS sequence"/>
</dbReference>
<feature type="compositionally biased region" description="Basic and acidic residues" evidence="3">
    <location>
        <begin position="372"/>
        <end position="416"/>
    </location>
</feature>
<gene>
    <name evidence="5" type="ORF">G6O67_006425</name>
</gene>
<dbReference type="PROSITE" id="PS50102">
    <property type="entry name" value="RRM"/>
    <property type="match status" value="1"/>
</dbReference>
<evidence type="ECO:0000256" key="3">
    <source>
        <dbReference type="SAM" id="MobiDB-lite"/>
    </source>
</evidence>
<evidence type="ECO:0000313" key="6">
    <source>
        <dbReference type="Proteomes" id="UP000557566"/>
    </source>
</evidence>
<reference evidence="5 6" key="1">
    <citation type="journal article" date="2020" name="Genome Biol. Evol.">
        <title>A new high-quality draft genome assembly of the Chinese cordyceps Ophiocordyceps sinensis.</title>
        <authorList>
            <person name="Shu R."/>
            <person name="Zhang J."/>
            <person name="Meng Q."/>
            <person name="Zhang H."/>
            <person name="Zhou G."/>
            <person name="Li M."/>
            <person name="Wu P."/>
            <person name="Zhao Y."/>
            <person name="Chen C."/>
            <person name="Qin Q."/>
        </authorList>
    </citation>
    <scope>NUCLEOTIDE SEQUENCE [LARGE SCALE GENOMIC DNA]</scope>
    <source>
        <strain evidence="5 6">IOZ07</strain>
    </source>
</reference>
<dbReference type="AlphaFoldDB" id="A0A8H4LVG7"/>
<comment type="caution">
    <text evidence="5">The sequence shown here is derived from an EMBL/GenBank/DDBJ whole genome shotgun (WGS) entry which is preliminary data.</text>
</comment>
<sequence>MAPKKKEQQKMSLGDFLTDSGFGGGSWADEVEETYVTGTQPLPPSDRPRPMGSMSSWQERSYPSRDFGPQPIPDKPPYTAHLGNLSYDATMETVTEFFQGCDVASVRIIEDREMMRPKGFGYVEFANVDGLKKALDLDGQSFQGRMIKIKVADPPRGGDGRMDSSRDFSDWTRKGPLPDLPGQRSSRQPSDFGDRRSHEPAGEPRPQRELTWERRGPLSPLAQQEFTPRARDDSRSRPAPEGLGERSESFRGNRQGSAAWGEGRQEGSRPPRRDQPERVERAPTAAEKDTQWRDRMRPDAPVKSSPPSREGSEAPSSPSMPLAVAAVAPAVRPRLNLQKRTVSEAATAVATPAGSGDAKANPFGAARPIDTAAKEKEIEEKRQQSIREKREAEEKRQQSIREKREAEEKAKEERRIAKQAAAAKAEVDAQEQSAKELEEKAAAEAKADSAPAETQNGEAAEQKVPIRSQEPREPREPRELKDQTANPKSRAAEAGSWRSASTEQRANRGAHSGLRGGRGGGAPRGARVEGRGGRANGSPTQQSQQSQAPAGESSAESPKSPEEDGWTTVPNKKGRQGRPMAS</sequence>
<feature type="compositionally biased region" description="Basic and acidic residues" evidence="3">
    <location>
        <begin position="228"/>
        <end position="251"/>
    </location>
</feature>
<feature type="compositionally biased region" description="Low complexity" evidence="3">
    <location>
        <begin position="536"/>
        <end position="558"/>
    </location>
</feature>
<feature type="region of interest" description="Disordered" evidence="3">
    <location>
        <begin position="1"/>
        <end position="76"/>
    </location>
</feature>
<protein>
    <recommendedName>
        <fullName evidence="4">RRM domain-containing protein</fullName>
    </recommendedName>
</protein>
<evidence type="ECO:0000259" key="4">
    <source>
        <dbReference type="PROSITE" id="PS50102"/>
    </source>
</evidence>
<feature type="compositionally biased region" description="Basic and acidic residues" evidence="3">
    <location>
        <begin position="192"/>
        <end position="216"/>
    </location>
</feature>
<dbReference type="SUPFAM" id="SSF54928">
    <property type="entry name" value="RNA-binding domain, RBD"/>
    <property type="match status" value="1"/>
</dbReference>
<evidence type="ECO:0000313" key="5">
    <source>
        <dbReference type="EMBL" id="KAF4506328.1"/>
    </source>
</evidence>
<accession>A0A8H4LVG7</accession>
<evidence type="ECO:0000256" key="2">
    <source>
        <dbReference type="PROSITE-ProRule" id="PRU00176"/>
    </source>
</evidence>
<feature type="domain" description="RRM" evidence="4">
    <location>
        <begin position="78"/>
        <end position="154"/>
    </location>
</feature>
<feature type="region of interest" description="Disordered" evidence="3">
    <location>
        <begin position="149"/>
        <end position="321"/>
    </location>
</feature>
<feature type="region of interest" description="Disordered" evidence="3">
    <location>
        <begin position="343"/>
        <end position="582"/>
    </location>
</feature>
<evidence type="ECO:0000256" key="1">
    <source>
        <dbReference type="ARBA" id="ARBA00022884"/>
    </source>
</evidence>
<feature type="compositionally biased region" description="Basic and acidic residues" evidence="3">
    <location>
        <begin position="433"/>
        <end position="447"/>
    </location>
</feature>
<name>A0A8H4LVG7_9HYPO</name>
<dbReference type="Pfam" id="PF00076">
    <property type="entry name" value="RRM_1"/>
    <property type="match status" value="1"/>
</dbReference>
<feature type="compositionally biased region" description="Basic and acidic residues" evidence="3">
    <location>
        <begin position="469"/>
        <end position="482"/>
    </location>
</feature>
<organism evidence="5 6">
    <name type="scientific">Ophiocordyceps sinensis</name>
    <dbReference type="NCBI Taxonomy" id="72228"/>
    <lineage>
        <taxon>Eukaryota</taxon>
        <taxon>Fungi</taxon>
        <taxon>Dikarya</taxon>
        <taxon>Ascomycota</taxon>
        <taxon>Pezizomycotina</taxon>
        <taxon>Sordariomycetes</taxon>
        <taxon>Hypocreomycetidae</taxon>
        <taxon>Hypocreales</taxon>
        <taxon>Ophiocordycipitaceae</taxon>
        <taxon>Ophiocordyceps</taxon>
    </lineage>
</organism>
<dbReference type="EMBL" id="JAAVMX010000007">
    <property type="protein sequence ID" value="KAF4506328.1"/>
    <property type="molecule type" value="Genomic_DNA"/>
</dbReference>
<dbReference type="PANTHER" id="PTHR23236:SF11">
    <property type="entry name" value="EUKARYOTIC TRANSLATION INITIATION FACTOR 4H"/>
    <property type="match status" value="1"/>
</dbReference>
<dbReference type="OrthoDB" id="48651at2759"/>
<dbReference type="PANTHER" id="PTHR23236">
    <property type="entry name" value="EUKARYOTIC TRANSLATION INITIATION FACTOR 4B/4H"/>
    <property type="match status" value="1"/>
</dbReference>
<dbReference type="GO" id="GO:0003723">
    <property type="term" value="F:RNA binding"/>
    <property type="evidence" value="ECO:0007669"/>
    <property type="project" value="UniProtKB-UniRule"/>
</dbReference>
<keyword evidence="6" id="KW-1185">Reference proteome</keyword>
<dbReference type="Gene3D" id="3.30.70.330">
    <property type="match status" value="1"/>
</dbReference>
<dbReference type="InterPro" id="IPR035979">
    <property type="entry name" value="RBD_domain_sf"/>
</dbReference>
<dbReference type="SMART" id="SM00360">
    <property type="entry name" value="RRM"/>
    <property type="match status" value="1"/>
</dbReference>
<dbReference type="InterPro" id="IPR000504">
    <property type="entry name" value="RRM_dom"/>
</dbReference>
<keyword evidence="1 2" id="KW-0694">RNA-binding</keyword>
<dbReference type="InterPro" id="IPR012677">
    <property type="entry name" value="Nucleotide-bd_a/b_plait_sf"/>
</dbReference>
<dbReference type="GO" id="GO:0005730">
    <property type="term" value="C:nucleolus"/>
    <property type="evidence" value="ECO:0007669"/>
    <property type="project" value="TreeGrafter"/>
</dbReference>
<feature type="compositionally biased region" description="Basic and acidic residues" evidence="3">
    <location>
        <begin position="150"/>
        <end position="173"/>
    </location>
</feature>
<feature type="compositionally biased region" description="Gly residues" evidence="3">
    <location>
        <begin position="514"/>
        <end position="523"/>
    </location>
</feature>
<proteinExistence type="predicted"/>